<keyword evidence="3 5" id="KW-1133">Transmembrane helix</keyword>
<comment type="caution">
    <text evidence="7">The sequence shown here is derived from an EMBL/GenBank/DDBJ whole genome shotgun (WGS) entry which is preliminary data.</text>
</comment>
<dbReference type="PANTHER" id="PTHR22550">
    <property type="entry name" value="SPORE GERMINATION PROTEIN"/>
    <property type="match status" value="1"/>
</dbReference>
<reference evidence="7 8" key="1">
    <citation type="submission" date="2023-05" db="EMBL/GenBank/DDBJ databases">
        <title>Novel species of genus Flectobacillus isolated from stream in China.</title>
        <authorList>
            <person name="Lu H."/>
        </authorList>
    </citation>
    <scope>NUCLEOTIDE SEQUENCE [LARGE SCALE GENOMIC DNA]</scope>
    <source>
        <strain evidence="7 8">KCTC 42575</strain>
    </source>
</reference>
<dbReference type="Proteomes" id="UP001236507">
    <property type="component" value="Unassembled WGS sequence"/>
</dbReference>
<accession>A0ABT6Y856</accession>
<dbReference type="EMBL" id="JASHIF010000008">
    <property type="protein sequence ID" value="MDI9859692.1"/>
    <property type="molecule type" value="Genomic_DNA"/>
</dbReference>
<evidence type="ECO:0000256" key="2">
    <source>
        <dbReference type="ARBA" id="ARBA00022692"/>
    </source>
</evidence>
<evidence type="ECO:0000313" key="7">
    <source>
        <dbReference type="EMBL" id="MDI9859692.1"/>
    </source>
</evidence>
<dbReference type="PANTHER" id="PTHR22550:SF5">
    <property type="entry name" value="LEUCINE ZIPPER PROTEIN 4"/>
    <property type="match status" value="1"/>
</dbReference>
<dbReference type="InterPro" id="IPR050768">
    <property type="entry name" value="UPF0353/GerABKA_families"/>
</dbReference>
<keyword evidence="8" id="KW-1185">Reference proteome</keyword>
<evidence type="ECO:0000259" key="6">
    <source>
        <dbReference type="PROSITE" id="PS50234"/>
    </source>
</evidence>
<keyword evidence="2 5" id="KW-0812">Transmembrane</keyword>
<protein>
    <submittedName>
        <fullName evidence="7">VWA domain-containing protein</fullName>
    </submittedName>
</protein>
<feature type="domain" description="VWFA" evidence="6">
    <location>
        <begin position="41"/>
        <end position="237"/>
    </location>
</feature>
<evidence type="ECO:0000256" key="3">
    <source>
        <dbReference type="ARBA" id="ARBA00022989"/>
    </source>
</evidence>
<feature type="transmembrane region" description="Helical" evidence="5">
    <location>
        <begin position="257"/>
        <end position="279"/>
    </location>
</feature>
<dbReference type="SMART" id="SM00327">
    <property type="entry name" value="VWA"/>
    <property type="match status" value="1"/>
</dbReference>
<dbReference type="InterPro" id="IPR036465">
    <property type="entry name" value="vWFA_dom_sf"/>
</dbReference>
<dbReference type="Gene3D" id="3.40.50.410">
    <property type="entry name" value="von Willebrand factor, type A domain"/>
    <property type="match status" value="1"/>
</dbReference>
<evidence type="ECO:0000256" key="5">
    <source>
        <dbReference type="SAM" id="Phobius"/>
    </source>
</evidence>
<dbReference type="Pfam" id="PF13519">
    <property type="entry name" value="VWA_2"/>
    <property type="match status" value="1"/>
</dbReference>
<evidence type="ECO:0000256" key="4">
    <source>
        <dbReference type="ARBA" id="ARBA00023136"/>
    </source>
</evidence>
<dbReference type="SUPFAM" id="SSF53300">
    <property type="entry name" value="vWA-like"/>
    <property type="match status" value="1"/>
</dbReference>
<name>A0ABT6Y856_9BACT</name>
<gene>
    <name evidence="7" type="ORF">QM524_10780</name>
</gene>
<dbReference type="PROSITE" id="PS50234">
    <property type="entry name" value="VWFA"/>
    <property type="match status" value="1"/>
</dbReference>
<evidence type="ECO:0000313" key="8">
    <source>
        <dbReference type="Proteomes" id="UP001236507"/>
    </source>
</evidence>
<keyword evidence="1" id="KW-1003">Cell membrane</keyword>
<evidence type="ECO:0000256" key="1">
    <source>
        <dbReference type="ARBA" id="ARBA00022475"/>
    </source>
</evidence>
<keyword evidence="4 5" id="KW-0472">Membrane</keyword>
<dbReference type="RefSeq" id="WP_166576821.1">
    <property type="nucleotide sequence ID" value="NZ_JASHIF010000008.1"/>
</dbReference>
<sequence length="281" mass="31335">MARSSILKFVLRSCYFTLLILALLDPSFGEINGTIRAEGRDIFLLVDVSKSMDATDVQPSRIEKTKFEISRIVNHFTSDRIGVIVFSEDAFMLSPLTFDHNAINLFIPRINSELLPAGGTNFTPALELALDKLTKIKTSNKSKVIVLMSDGENFGNLDYSLLNRIRRNGVNLFTVGVGTAEGSTIKDGKSLKKDEDGNVVVTRLEPDLMRKMAAETRGGYFEVHSVSDSFVDLIKQIENISANLIDQRTVTVTANKYFYFLVVALFLLGIDVFFTVRAFQL</sequence>
<proteinExistence type="predicted"/>
<dbReference type="InterPro" id="IPR002035">
    <property type="entry name" value="VWF_A"/>
</dbReference>
<organism evidence="7 8">
    <name type="scientific">Flectobacillus roseus</name>
    <dbReference type="NCBI Taxonomy" id="502259"/>
    <lineage>
        <taxon>Bacteria</taxon>
        <taxon>Pseudomonadati</taxon>
        <taxon>Bacteroidota</taxon>
        <taxon>Cytophagia</taxon>
        <taxon>Cytophagales</taxon>
        <taxon>Flectobacillaceae</taxon>
        <taxon>Flectobacillus</taxon>
    </lineage>
</organism>